<dbReference type="SMART" id="SM00822">
    <property type="entry name" value="PKS_KR"/>
    <property type="match status" value="1"/>
</dbReference>
<evidence type="ECO:0000256" key="2">
    <source>
        <dbReference type="ARBA" id="ARBA00023002"/>
    </source>
</evidence>
<name>A0A963Z4M7_9PROT</name>
<dbReference type="GO" id="GO:0016616">
    <property type="term" value="F:oxidoreductase activity, acting on the CH-OH group of donors, NAD or NADP as acceptor"/>
    <property type="evidence" value="ECO:0007669"/>
    <property type="project" value="TreeGrafter"/>
</dbReference>
<evidence type="ECO:0000313" key="5">
    <source>
        <dbReference type="Proteomes" id="UP000721844"/>
    </source>
</evidence>
<dbReference type="SUPFAM" id="SSF51735">
    <property type="entry name" value="NAD(P)-binding Rossmann-fold domains"/>
    <property type="match status" value="1"/>
</dbReference>
<dbReference type="Pfam" id="PF13561">
    <property type="entry name" value="adh_short_C2"/>
    <property type="match status" value="1"/>
</dbReference>
<dbReference type="InterPro" id="IPR057326">
    <property type="entry name" value="KR_dom"/>
</dbReference>
<gene>
    <name evidence="4" type="ORF">ACELLULO517_21270</name>
</gene>
<proteinExistence type="inferred from homology"/>
<dbReference type="InterPro" id="IPR020904">
    <property type="entry name" value="Sc_DH/Rdtase_CS"/>
</dbReference>
<dbReference type="CDD" id="cd05233">
    <property type="entry name" value="SDR_c"/>
    <property type="match status" value="1"/>
</dbReference>
<dbReference type="AlphaFoldDB" id="A0A963Z4M7"/>
<dbReference type="InterPro" id="IPR002347">
    <property type="entry name" value="SDR_fam"/>
</dbReference>
<dbReference type="Proteomes" id="UP000721844">
    <property type="component" value="Unassembled WGS sequence"/>
</dbReference>
<protein>
    <submittedName>
        <fullName evidence="4">SDR family oxidoreductase</fullName>
    </submittedName>
</protein>
<evidence type="ECO:0000313" key="4">
    <source>
        <dbReference type="EMBL" id="MCB8882790.1"/>
    </source>
</evidence>
<dbReference type="RefSeq" id="WP_227309445.1">
    <property type="nucleotide sequence ID" value="NZ_JAESVA010000009.1"/>
</dbReference>
<dbReference type="PANTHER" id="PTHR42760">
    <property type="entry name" value="SHORT-CHAIN DEHYDROGENASES/REDUCTASES FAMILY MEMBER"/>
    <property type="match status" value="1"/>
</dbReference>
<keyword evidence="2" id="KW-0560">Oxidoreductase</keyword>
<accession>A0A963Z4M7</accession>
<dbReference type="PROSITE" id="PS00061">
    <property type="entry name" value="ADH_SHORT"/>
    <property type="match status" value="1"/>
</dbReference>
<feature type="domain" description="Ketoreductase" evidence="3">
    <location>
        <begin position="9"/>
        <end position="190"/>
    </location>
</feature>
<evidence type="ECO:0000259" key="3">
    <source>
        <dbReference type="SMART" id="SM00822"/>
    </source>
</evidence>
<dbReference type="InterPro" id="IPR036291">
    <property type="entry name" value="NAD(P)-bd_dom_sf"/>
</dbReference>
<keyword evidence="5" id="KW-1185">Reference proteome</keyword>
<comment type="caution">
    <text evidence="4">The sequence shown here is derived from an EMBL/GenBank/DDBJ whole genome shotgun (WGS) entry which is preliminary data.</text>
</comment>
<comment type="similarity">
    <text evidence="1">Belongs to the short-chain dehydrogenases/reductases (SDR) family.</text>
</comment>
<reference evidence="4 5" key="1">
    <citation type="journal article" date="2021" name="Microorganisms">
        <title>Acidisoma silvae sp. nov. and Acidisomacellulosilytica sp. nov., Two Acidophilic Bacteria Isolated from Decaying Wood, Hydrolyzing Cellulose and Producing Poly-3-hydroxybutyrate.</title>
        <authorList>
            <person name="Mieszkin S."/>
            <person name="Pouder E."/>
            <person name="Uroz S."/>
            <person name="Simon-Colin C."/>
            <person name="Alain K."/>
        </authorList>
    </citation>
    <scope>NUCLEOTIDE SEQUENCE [LARGE SCALE GENOMIC DNA]</scope>
    <source>
        <strain evidence="4 5">HW T5.17</strain>
    </source>
</reference>
<dbReference type="Gene3D" id="3.40.50.720">
    <property type="entry name" value="NAD(P)-binding Rossmann-like Domain"/>
    <property type="match status" value="1"/>
</dbReference>
<evidence type="ECO:0000256" key="1">
    <source>
        <dbReference type="ARBA" id="ARBA00006484"/>
    </source>
</evidence>
<organism evidence="4 5">
    <name type="scientific">Acidisoma cellulosilyticum</name>
    <dbReference type="NCBI Taxonomy" id="2802395"/>
    <lineage>
        <taxon>Bacteria</taxon>
        <taxon>Pseudomonadati</taxon>
        <taxon>Pseudomonadota</taxon>
        <taxon>Alphaproteobacteria</taxon>
        <taxon>Acetobacterales</taxon>
        <taxon>Acidocellaceae</taxon>
        <taxon>Acidisoma</taxon>
    </lineage>
</organism>
<dbReference type="EMBL" id="JAESVA010000009">
    <property type="protein sequence ID" value="MCB8882790.1"/>
    <property type="molecule type" value="Genomic_DNA"/>
</dbReference>
<dbReference type="PANTHER" id="PTHR42760:SF133">
    <property type="entry name" value="3-OXOACYL-[ACYL-CARRIER-PROTEIN] REDUCTASE"/>
    <property type="match status" value="1"/>
</dbReference>
<dbReference type="PRINTS" id="PR00081">
    <property type="entry name" value="GDHRDH"/>
</dbReference>
<sequence length="247" mass="26022">MAQGPFDGKTILITGGGGAIGRATAKRFLDDGAKLVLVDVNAQGLEAAASDLASPDRVQTHLSYLDSVAAAEVAVEKAGDGFHALVHLAGISLPDPEDYEDLDLFDRTIAANTRNAYALARVIERRGLGDASDTFRIVLASSMAYRRGGLDRVAYSSAKGAIAGMVRALSRRLAPRVHVNGIAPGIILTPMTEPIIKRRGDDLAREIPIQRYGRPTEVAGVIAFLCGPDASYVNGQIINIDGGTINS</sequence>